<feature type="region of interest" description="Disordered" evidence="1">
    <location>
        <begin position="144"/>
        <end position="185"/>
    </location>
</feature>
<proteinExistence type="predicted"/>
<evidence type="ECO:0000313" key="2">
    <source>
        <dbReference type="EMBL" id="KAJ9604014.1"/>
    </source>
</evidence>
<feature type="region of interest" description="Disordered" evidence="1">
    <location>
        <begin position="43"/>
        <end position="123"/>
    </location>
</feature>
<feature type="compositionally biased region" description="Low complexity" evidence="1">
    <location>
        <begin position="93"/>
        <end position="104"/>
    </location>
</feature>
<dbReference type="Proteomes" id="UP001172673">
    <property type="component" value="Unassembled WGS sequence"/>
</dbReference>
<dbReference type="AlphaFoldDB" id="A0AA38WZI7"/>
<reference evidence="2" key="1">
    <citation type="submission" date="2022-10" db="EMBL/GenBank/DDBJ databases">
        <title>Culturing micro-colonial fungi from biological soil crusts in the Mojave desert and describing Neophaeococcomyces mojavensis, and introducing the new genera and species Taxawa tesnikishii.</title>
        <authorList>
            <person name="Kurbessoian T."/>
            <person name="Stajich J.E."/>
        </authorList>
    </citation>
    <scope>NUCLEOTIDE SEQUENCE</scope>
    <source>
        <strain evidence="2">TK_41</strain>
    </source>
</reference>
<feature type="compositionally biased region" description="Basic and acidic residues" evidence="1">
    <location>
        <begin position="172"/>
        <end position="185"/>
    </location>
</feature>
<feature type="compositionally biased region" description="Basic and acidic residues" evidence="1">
    <location>
        <begin position="60"/>
        <end position="71"/>
    </location>
</feature>
<gene>
    <name evidence="2" type="ORF">H2200_011536</name>
</gene>
<name>A0AA38WZI7_9EURO</name>
<feature type="compositionally biased region" description="Basic residues" evidence="1">
    <location>
        <begin position="43"/>
        <end position="52"/>
    </location>
</feature>
<evidence type="ECO:0000256" key="1">
    <source>
        <dbReference type="SAM" id="MobiDB-lite"/>
    </source>
</evidence>
<keyword evidence="3" id="KW-1185">Reference proteome</keyword>
<protein>
    <submittedName>
        <fullName evidence="2">Uncharacterized protein</fullName>
    </submittedName>
</protein>
<comment type="caution">
    <text evidence="2">The sequence shown here is derived from an EMBL/GenBank/DDBJ whole genome shotgun (WGS) entry which is preliminary data.</text>
</comment>
<organism evidence="2 3">
    <name type="scientific">Cladophialophora chaetospira</name>
    <dbReference type="NCBI Taxonomy" id="386627"/>
    <lineage>
        <taxon>Eukaryota</taxon>
        <taxon>Fungi</taxon>
        <taxon>Dikarya</taxon>
        <taxon>Ascomycota</taxon>
        <taxon>Pezizomycotina</taxon>
        <taxon>Eurotiomycetes</taxon>
        <taxon>Chaetothyriomycetidae</taxon>
        <taxon>Chaetothyriales</taxon>
        <taxon>Herpotrichiellaceae</taxon>
        <taxon>Cladophialophora</taxon>
    </lineage>
</organism>
<accession>A0AA38WZI7</accession>
<sequence>MAQAVSSEQISDDELVELELEQRQLDLDRELKQRQLDLDLKKVKLQKRRAKLHPTVDLTSDDHPTEVKAEPEDQVSPNEPAGLTVNPLPSPAPSEAAKSSYAKSTSKEPQESHGVLPDYDHDEGFPDLWQDIGRFQGLPEDSILKRSQSPASRVSAGFGNKRQKTSTGTREQIPDPKTKDKTEVPKINKREKTAIIRRYGERLVQHHMQSFRKHTPAEREEVRKVADKIVDGLLEKRFKNVEELHNEYKDQIGKSCRYVLRARLVVELDKFCRAAPVWWGECLARKNRIQREEFIMTIFQDVKEGKYDIGRTLQSKSPASKILPS</sequence>
<evidence type="ECO:0000313" key="3">
    <source>
        <dbReference type="Proteomes" id="UP001172673"/>
    </source>
</evidence>
<dbReference type="EMBL" id="JAPDRK010000020">
    <property type="protein sequence ID" value="KAJ9604014.1"/>
    <property type="molecule type" value="Genomic_DNA"/>
</dbReference>